<evidence type="ECO:0000313" key="3">
    <source>
        <dbReference type="EMBL" id="KAF6152178.1"/>
    </source>
</evidence>
<dbReference type="SUPFAM" id="SSF53098">
    <property type="entry name" value="Ribonuclease H-like"/>
    <property type="match status" value="1"/>
</dbReference>
<protein>
    <recommendedName>
        <fullName evidence="2">RNase H type-1 domain-containing protein</fullName>
    </recommendedName>
</protein>
<dbReference type="InterPro" id="IPR012337">
    <property type="entry name" value="RNaseH-like_sf"/>
</dbReference>
<dbReference type="GO" id="GO:0003676">
    <property type="term" value="F:nucleic acid binding"/>
    <property type="evidence" value="ECO:0007669"/>
    <property type="project" value="InterPro"/>
</dbReference>
<feature type="coiled-coil region" evidence="1">
    <location>
        <begin position="68"/>
        <end position="95"/>
    </location>
</feature>
<dbReference type="AlphaFoldDB" id="A0A7J7MBP9"/>
<dbReference type="InterPro" id="IPR002156">
    <property type="entry name" value="RNaseH_domain"/>
</dbReference>
<proteinExistence type="predicted"/>
<feature type="domain" description="RNase H type-1" evidence="2">
    <location>
        <begin position="329"/>
        <end position="409"/>
    </location>
</feature>
<dbReference type="OrthoDB" id="1938220at2759"/>
<gene>
    <name evidence="3" type="ORF">GIB67_019400</name>
</gene>
<organism evidence="3 4">
    <name type="scientific">Kingdonia uniflora</name>
    <dbReference type="NCBI Taxonomy" id="39325"/>
    <lineage>
        <taxon>Eukaryota</taxon>
        <taxon>Viridiplantae</taxon>
        <taxon>Streptophyta</taxon>
        <taxon>Embryophyta</taxon>
        <taxon>Tracheophyta</taxon>
        <taxon>Spermatophyta</taxon>
        <taxon>Magnoliopsida</taxon>
        <taxon>Ranunculales</taxon>
        <taxon>Circaeasteraceae</taxon>
        <taxon>Kingdonia</taxon>
    </lineage>
</organism>
<evidence type="ECO:0000313" key="4">
    <source>
        <dbReference type="Proteomes" id="UP000541444"/>
    </source>
</evidence>
<evidence type="ECO:0000259" key="2">
    <source>
        <dbReference type="Pfam" id="PF13456"/>
    </source>
</evidence>
<dbReference type="EMBL" id="JACGCM010001652">
    <property type="protein sequence ID" value="KAF6152178.1"/>
    <property type="molecule type" value="Genomic_DNA"/>
</dbReference>
<dbReference type="GO" id="GO:0004523">
    <property type="term" value="F:RNA-DNA hybrid ribonuclease activity"/>
    <property type="evidence" value="ECO:0007669"/>
    <property type="project" value="InterPro"/>
</dbReference>
<sequence>MLFGKIELVPRPKNCPFRFYKAWMDHPDFFNLAKDSWSNYIVGAPLYVPKTKLKNLKQDIKHGNVTVFGNVKTQMRQLETDIEQLQKDQENDIENDLHGTMLTKKNQLESISSHADMLWKQKSRTRWLKEVIGGQSITHDMNARLTKIPNGKEIKESVFSLDPASSPGPDGFGGVFYQRYWENFTSSTETISRQNQKKSCRLGGETIILSRETGIKETERNKRCFIDETWLGYSARQSQWGTFTRAKYFKSNRDKITYYKKSTMWPAIKSIIMEMSDNIFWSVENGKQINIWKDHWVGATPLHNHIIGEHRKLWVSQLIQNVKIGCDGASVGNPECKAIIEAAKRAKQMEYNRIWLTTDSTSACSALNSNSVPWHLQDNWEWLQTQFLRVRVSSLWKEVNFSVNTAAKRGSSLQAGAT</sequence>
<name>A0A7J7MBP9_9MAGN</name>
<keyword evidence="4" id="KW-1185">Reference proteome</keyword>
<comment type="caution">
    <text evidence="3">The sequence shown here is derived from an EMBL/GenBank/DDBJ whole genome shotgun (WGS) entry which is preliminary data.</text>
</comment>
<reference evidence="3 4" key="1">
    <citation type="journal article" date="2020" name="IScience">
        <title>Genome Sequencing of the Endangered Kingdonia uniflora (Circaeasteraceae, Ranunculales) Reveals Potential Mechanisms of Evolutionary Specialization.</title>
        <authorList>
            <person name="Sun Y."/>
            <person name="Deng T."/>
            <person name="Zhang A."/>
            <person name="Moore M.J."/>
            <person name="Landis J.B."/>
            <person name="Lin N."/>
            <person name="Zhang H."/>
            <person name="Zhang X."/>
            <person name="Huang J."/>
            <person name="Zhang X."/>
            <person name="Sun H."/>
            <person name="Wang H."/>
        </authorList>
    </citation>
    <scope>NUCLEOTIDE SEQUENCE [LARGE SCALE GENOMIC DNA]</scope>
    <source>
        <strain evidence="3">TB1705</strain>
        <tissue evidence="3">Leaf</tissue>
    </source>
</reference>
<accession>A0A7J7MBP9</accession>
<dbReference type="Pfam" id="PF13456">
    <property type="entry name" value="RVT_3"/>
    <property type="match status" value="1"/>
</dbReference>
<keyword evidence="1" id="KW-0175">Coiled coil</keyword>
<dbReference type="Proteomes" id="UP000541444">
    <property type="component" value="Unassembled WGS sequence"/>
</dbReference>
<evidence type="ECO:0000256" key="1">
    <source>
        <dbReference type="SAM" id="Coils"/>
    </source>
</evidence>